<proteinExistence type="predicted"/>
<evidence type="ECO:0000259" key="15">
    <source>
        <dbReference type="PROSITE" id="PS50006"/>
    </source>
</evidence>
<keyword evidence="7" id="KW-0227">DNA damage</keyword>
<evidence type="ECO:0000256" key="9">
    <source>
        <dbReference type="ARBA" id="ARBA00022990"/>
    </source>
</evidence>
<dbReference type="PROSITE" id="PS50172">
    <property type="entry name" value="BRCT"/>
    <property type="match status" value="1"/>
</dbReference>
<evidence type="ECO:0000313" key="17">
    <source>
        <dbReference type="Proteomes" id="UP001652740"/>
    </source>
</evidence>
<dbReference type="SUPFAM" id="SSF52113">
    <property type="entry name" value="BRCT domain"/>
    <property type="match status" value="1"/>
</dbReference>
<reference evidence="18" key="1">
    <citation type="submission" date="2025-08" db="UniProtKB">
        <authorList>
            <consortium name="RefSeq"/>
        </authorList>
    </citation>
    <scope>IDENTIFICATION</scope>
    <source>
        <tissue evidence="18">Whole larvae</tissue>
    </source>
</reference>
<dbReference type="Gene3D" id="3.40.50.10190">
    <property type="entry name" value="BRCT domain"/>
    <property type="match status" value="2"/>
</dbReference>
<name>A0ABM3MBE1_GALME</name>
<organism evidence="17 18">
    <name type="scientific">Galleria mellonella</name>
    <name type="common">Greater wax moth</name>
    <dbReference type="NCBI Taxonomy" id="7137"/>
    <lineage>
        <taxon>Eukaryota</taxon>
        <taxon>Metazoa</taxon>
        <taxon>Ecdysozoa</taxon>
        <taxon>Arthropoda</taxon>
        <taxon>Hexapoda</taxon>
        <taxon>Insecta</taxon>
        <taxon>Pterygota</taxon>
        <taxon>Neoptera</taxon>
        <taxon>Endopterygota</taxon>
        <taxon>Lepidoptera</taxon>
        <taxon>Glossata</taxon>
        <taxon>Ditrysia</taxon>
        <taxon>Pyraloidea</taxon>
        <taxon>Pyralidae</taxon>
        <taxon>Galleriinae</taxon>
        <taxon>Galleria</taxon>
    </lineage>
</organism>
<keyword evidence="5" id="KW-1017">Isopeptide bond</keyword>
<accession>A0ABM3MBE1</accession>
<keyword evidence="9" id="KW-0007">Acetylation</keyword>
<evidence type="ECO:0000256" key="14">
    <source>
        <dbReference type="SAM" id="MobiDB-lite"/>
    </source>
</evidence>
<evidence type="ECO:0000256" key="6">
    <source>
        <dbReference type="ARBA" id="ARBA00022737"/>
    </source>
</evidence>
<dbReference type="InterPro" id="IPR008984">
    <property type="entry name" value="SMAD_FHA_dom_sf"/>
</dbReference>
<feature type="region of interest" description="Disordered" evidence="14">
    <location>
        <begin position="871"/>
        <end position="969"/>
    </location>
</feature>
<dbReference type="PANTHER" id="PTHR23196:SF1">
    <property type="entry name" value="PAX-INTERACTING PROTEIN 1"/>
    <property type="match status" value="1"/>
</dbReference>
<dbReference type="InterPro" id="IPR051579">
    <property type="entry name" value="DDR_Transcriptional_Reg"/>
</dbReference>
<evidence type="ECO:0000256" key="3">
    <source>
        <dbReference type="ARBA" id="ARBA00015014"/>
    </source>
</evidence>
<dbReference type="InterPro" id="IPR000253">
    <property type="entry name" value="FHA_dom"/>
</dbReference>
<gene>
    <name evidence="18" type="primary">LOC113513050</name>
</gene>
<keyword evidence="11" id="KW-0131">Cell cycle</keyword>
<dbReference type="SMART" id="SM00240">
    <property type="entry name" value="FHA"/>
    <property type="match status" value="1"/>
</dbReference>
<evidence type="ECO:0000256" key="13">
    <source>
        <dbReference type="ARBA" id="ARBA00030146"/>
    </source>
</evidence>
<comment type="subcellular location">
    <subcellularLocation>
        <location evidence="2">Chromosome</location>
    </subcellularLocation>
    <subcellularLocation>
        <location evidence="1">Nucleus</location>
    </subcellularLocation>
</comment>
<sequence length="1282" mass="144994">MECTQRLEFTQELYESRTEKTSPEQIGFIGICGTKHPVKHGPNKIGRDPQTCNIVLQLNSISRQHAVINVLNKTDFMLMDLDSANKTKLMNKTLQPYIPHPLKNGDMVQFGDVFGVFRVLEEDTDLPMTQALDIPETPITYRHISRINNVPITTIPESPDVSDKDDSFIAPSQPKGSRPFRNSNTNYIKQSAKIISIQPVGLNINEMETQPQLEVKHNENADSIHTADTQLPILNSSPSIHNISTQLPVTGDDNLPEVCKINNQYEMQFNLFTTNGNDNNIFEAETQQYTPEKEQIFPIRLNSELKKLSTTDKETYRDIHDAATQHIEEKEIIPVVPNVKSTNVLENKPNNSQTNLSEEEIIFEEINDDLFEDNFESQSLLPEFLDNGKKKVTVTLESDKKYPKVLISNQKRNGPLKSDSSTDIEDIEIIPTQQLPEPPLDEDVTDCEDELNESETTKVKFEDMLTQIIDENDPDITSNNKQNIEDMATQIIEDNESSNRCGNKINVKENPIEILNAEESKNKNNGINYEDLPTQILYDDIPLNKDISNENLIISDNPNGISPFKIPLQSPIKIKRKDISVVNPLKERVLNNSSKINGFNITDADNYYTATQEILDDLCTQAQHSLEIAKPKPDNAINNNDLKTKSNDNDFVPCSVEEYQTDDKLPGLDNLSPKKKNITSENSIFNNDLNIISPSNLSSQQIREVIGVDVAKFKKISSDSSDVDVTPKKKPFRFLDIDLPNSQEIKTSVTLIKPKDTFIGSSSDSETEIDFEEQYTPILLRKKKRSKVDSKQNAKQNLSNKLNIDGLPTRVLSRIRKPTAKIQNTDPQIKNILKPKFLTEQDDNINEDIINENILRLQSENVKMKNNKKYELNSESKNNINNRSTNNIRSSNKSKDIMKSESKKTCIEKNRDGQQKNVDNPSTSREKNKASSSEKKVNGLVIDSNNEKSKRSTRSSKKKEESENKVSVKVKEENVKIDRTESKKRNEIEKSSRKQVHKIVDKMQSLPDGEKEVRRSMRQKRNKKEDSIIKVKITKPNKRSRSVQHEKSTVYNVSSESDRDVTMSLKRSAMDTSRAPSPKRKRSAGNISLRATPARILKTQYVLFTAFPCEEVKLKLENLGAVVVTDVAACTVLLTLSIRRTFKLLCAVGLGKPIVGADWVQACADTKRIVDPWLHLIKDEAAEARFKFNLERTLRSKRNFLKGYNISSTPNVMPNASEMKSIVECSGGSWKEGGSNWMCVSCSADKSLWPSLKQRGATIVSTEFILGGVLRQKLDVTNSKLC</sequence>
<keyword evidence="6" id="KW-0677">Repeat</keyword>
<evidence type="ECO:0000256" key="8">
    <source>
        <dbReference type="ARBA" id="ARBA00022843"/>
    </source>
</evidence>
<feature type="domain" description="FHA" evidence="15">
    <location>
        <begin position="43"/>
        <end position="94"/>
    </location>
</feature>
<feature type="compositionally biased region" description="Basic and acidic residues" evidence="14">
    <location>
        <begin position="893"/>
        <end position="914"/>
    </location>
</feature>
<evidence type="ECO:0000256" key="12">
    <source>
        <dbReference type="ARBA" id="ARBA00023858"/>
    </source>
</evidence>
<dbReference type="SMART" id="SM00292">
    <property type="entry name" value="BRCT"/>
    <property type="match status" value="1"/>
</dbReference>
<dbReference type="Proteomes" id="UP001652740">
    <property type="component" value="Unplaced"/>
</dbReference>
<evidence type="ECO:0000256" key="10">
    <source>
        <dbReference type="ARBA" id="ARBA00023242"/>
    </source>
</evidence>
<dbReference type="GeneID" id="113513050"/>
<feature type="domain" description="BRCT" evidence="16">
    <location>
        <begin position="1092"/>
        <end position="1177"/>
    </location>
</feature>
<feature type="compositionally biased region" description="Basic and acidic residues" evidence="14">
    <location>
        <begin position="924"/>
        <end position="937"/>
    </location>
</feature>
<dbReference type="SUPFAM" id="SSF49879">
    <property type="entry name" value="SMAD/FHA domain"/>
    <property type="match status" value="1"/>
</dbReference>
<keyword evidence="17" id="KW-1185">Reference proteome</keyword>
<evidence type="ECO:0000256" key="2">
    <source>
        <dbReference type="ARBA" id="ARBA00004286"/>
    </source>
</evidence>
<dbReference type="Gene3D" id="2.60.200.20">
    <property type="match status" value="1"/>
</dbReference>
<keyword evidence="10" id="KW-0539">Nucleus</keyword>
<dbReference type="PROSITE" id="PS50006">
    <property type="entry name" value="FHA_DOMAIN"/>
    <property type="match status" value="1"/>
</dbReference>
<keyword evidence="8" id="KW-0832">Ubl conjugation</keyword>
<evidence type="ECO:0000313" key="18">
    <source>
        <dbReference type="RefSeq" id="XP_052748746.1"/>
    </source>
</evidence>
<feature type="region of interest" description="Disordered" evidence="14">
    <location>
        <begin position="155"/>
        <end position="183"/>
    </location>
</feature>
<dbReference type="Pfam" id="PF16770">
    <property type="entry name" value="RTT107_BRCT_5"/>
    <property type="match status" value="1"/>
</dbReference>
<dbReference type="CDD" id="cd18432">
    <property type="entry name" value="BRCT_PAXIP1_rpt6_like"/>
    <property type="match status" value="1"/>
</dbReference>
<feature type="compositionally biased region" description="Basic and acidic residues" evidence="14">
    <location>
        <begin position="958"/>
        <end position="969"/>
    </location>
</feature>
<feature type="compositionally biased region" description="Low complexity" evidence="14">
    <location>
        <begin position="876"/>
        <end position="891"/>
    </location>
</feature>
<feature type="region of interest" description="Disordered" evidence="14">
    <location>
        <begin position="1036"/>
        <end position="1085"/>
    </location>
</feature>
<dbReference type="Pfam" id="PF00498">
    <property type="entry name" value="FHA"/>
    <property type="match status" value="1"/>
</dbReference>
<evidence type="ECO:0000259" key="16">
    <source>
        <dbReference type="PROSITE" id="PS50172"/>
    </source>
</evidence>
<feature type="region of interest" description="Disordered" evidence="14">
    <location>
        <begin position="977"/>
        <end position="996"/>
    </location>
</feature>
<evidence type="ECO:0000256" key="11">
    <source>
        <dbReference type="ARBA" id="ARBA00023306"/>
    </source>
</evidence>
<keyword evidence="4" id="KW-0158">Chromosome</keyword>
<evidence type="ECO:0000256" key="4">
    <source>
        <dbReference type="ARBA" id="ARBA00022454"/>
    </source>
</evidence>
<dbReference type="RefSeq" id="XP_052748746.1">
    <property type="nucleotide sequence ID" value="XM_052892786.1"/>
</dbReference>
<evidence type="ECO:0000256" key="5">
    <source>
        <dbReference type="ARBA" id="ARBA00022499"/>
    </source>
</evidence>
<feature type="compositionally biased region" description="Basic and acidic residues" evidence="14">
    <location>
        <begin position="977"/>
        <end position="992"/>
    </location>
</feature>
<dbReference type="InterPro" id="IPR001357">
    <property type="entry name" value="BRCT_dom"/>
</dbReference>
<dbReference type="InterPro" id="IPR036420">
    <property type="entry name" value="BRCT_dom_sf"/>
</dbReference>
<protein>
    <recommendedName>
        <fullName evidence="3">Mediator of DNA damage checkpoint protein 1</fullName>
    </recommendedName>
    <alternativeName>
        <fullName evidence="13">PAX transactivation activation domain-interacting protein</fullName>
    </alternativeName>
    <alternativeName>
        <fullName evidence="12">PAX-interacting protein 1</fullName>
    </alternativeName>
</protein>
<evidence type="ECO:0000256" key="7">
    <source>
        <dbReference type="ARBA" id="ARBA00022763"/>
    </source>
</evidence>
<evidence type="ECO:0000256" key="1">
    <source>
        <dbReference type="ARBA" id="ARBA00004123"/>
    </source>
</evidence>
<dbReference type="PANTHER" id="PTHR23196">
    <property type="entry name" value="PAX TRANSCRIPTION ACTIVATION DOMAIN INTERACTING PROTEIN"/>
    <property type="match status" value="1"/>
</dbReference>
<dbReference type="CDD" id="cd17744">
    <property type="entry name" value="BRCT_MDC1_rpt1"/>
    <property type="match status" value="1"/>
</dbReference>
<dbReference type="Pfam" id="PF16589">
    <property type="entry name" value="BRCT_2"/>
    <property type="match status" value="1"/>
</dbReference>